<dbReference type="GO" id="GO:0004181">
    <property type="term" value="F:metallocarboxypeptidase activity"/>
    <property type="evidence" value="ECO:0007669"/>
    <property type="project" value="InterPro"/>
</dbReference>
<dbReference type="PANTHER" id="PTHR45962">
    <property type="entry name" value="N-FATTY-ACYL-AMINO ACID SYNTHASE/HYDROLASE PM20D1"/>
    <property type="match status" value="1"/>
</dbReference>
<dbReference type="Pfam" id="PF07687">
    <property type="entry name" value="M20_dimer"/>
    <property type="match status" value="1"/>
</dbReference>
<dbReference type="Gene3D" id="3.40.630.10">
    <property type="entry name" value="Zn peptidases"/>
    <property type="match status" value="1"/>
</dbReference>
<dbReference type="GO" id="GO:0051603">
    <property type="term" value="P:proteolysis involved in protein catabolic process"/>
    <property type="evidence" value="ECO:0007669"/>
    <property type="project" value="TreeGrafter"/>
</dbReference>
<dbReference type="PROSITE" id="PS00758">
    <property type="entry name" value="ARGE_DAPE_CPG2_1"/>
    <property type="match status" value="1"/>
</dbReference>
<keyword evidence="8" id="KW-0472">Membrane</keyword>
<evidence type="ECO:0000256" key="2">
    <source>
        <dbReference type="ARBA" id="ARBA00022670"/>
    </source>
</evidence>
<dbReference type="InterPro" id="IPR036264">
    <property type="entry name" value="Bact_exopeptidase_dim_dom"/>
</dbReference>
<evidence type="ECO:0000256" key="8">
    <source>
        <dbReference type="SAM" id="Phobius"/>
    </source>
</evidence>
<keyword evidence="2" id="KW-0645">Protease</keyword>
<feature type="transmembrane region" description="Helical" evidence="8">
    <location>
        <begin position="32"/>
        <end position="48"/>
    </location>
</feature>
<gene>
    <name evidence="10" type="ORF">DFH05DRAFT_1488735</name>
</gene>
<keyword evidence="4" id="KW-0378">Hydrolase</keyword>
<organism evidence="10 11">
    <name type="scientific">Lentinula detonsa</name>
    <dbReference type="NCBI Taxonomy" id="2804962"/>
    <lineage>
        <taxon>Eukaryota</taxon>
        <taxon>Fungi</taxon>
        <taxon>Dikarya</taxon>
        <taxon>Basidiomycota</taxon>
        <taxon>Agaricomycotina</taxon>
        <taxon>Agaricomycetes</taxon>
        <taxon>Agaricomycetidae</taxon>
        <taxon>Agaricales</taxon>
        <taxon>Marasmiineae</taxon>
        <taxon>Omphalotaceae</taxon>
        <taxon>Lentinula</taxon>
    </lineage>
</organism>
<dbReference type="PIRSF" id="PIRSF037217">
    <property type="entry name" value="Carboxypeptidase_S"/>
    <property type="match status" value="1"/>
</dbReference>
<keyword evidence="5 7" id="KW-0862">Zinc</keyword>
<evidence type="ECO:0000313" key="11">
    <source>
        <dbReference type="Proteomes" id="UP001142393"/>
    </source>
</evidence>
<dbReference type="CDD" id="cd05674">
    <property type="entry name" value="M20_yscS"/>
    <property type="match status" value="1"/>
</dbReference>
<dbReference type="PANTHER" id="PTHR45962:SF1">
    <property type="entry name" value="N-FATTY-ACYL-AMINO ACID SYNTHASE_HYDROLASE PM20D1"/>
    <property type="match status" value="1"/>
</dbReference>
<evidence type="ECO:0000256" key="6">
    <source>
        <dbReference type="PIRSR" id="PIRSR037217-1"/>
    </source>
</evidence>
<keyword evidence="8" id="KW-0812">Transmembrane</keyword>
<name>A0A9W8TYZ8_9AGAR</name>
<dbReference type="InterPro" id="IPR017141">
    <property type="entry name" value="Pept_M20_carboxypep"/>
</dbReference>
<dbReference type="SUPFAM" id="SSF55031">
    <property type="entry name" value="Bacterial exopeptidase dimerisation domain"/>
    <property type="match status" value="1"/>
</dbReference>
<feature type="active site" description="Proton acceptor" evidence="6">
    <location>
        <position position="253"/>
    </location>
</feature>
<feature type="binding site" evidence="7">
    <location>
        <position position="219"/>
    </location>
    <ligand>
        <name>Zn(2+)</name>
        <dbReference type="ChEBI" id="CHEBI:29105"/>
        <label>2</label>
    </ligand>
</feature>
<dbReference type="InterPro" id="IPR002933">
    <property type="entry name" value="Peptidase_M20"/>
</dbReference>
<dbReference type="Gene3D" id="3.30.70.360">
    <property type="match status" value="1"/>
</dbReference>
<feature type="domain" description="Peptidase M20 dimerisation" evidence="9">
    <location>
        <begin position="301"/>
        <end position="454"/>
    </location>
</feature>
<evidence type="ECO:0000256" key="4">
    <source>
        <dbReference type="ARBA" id="ARBA00022801"/>
    </source>
</evidence>
<dbReference type="Pfam" id="PF01546">
    <property type="entry name" value="Peptidase_M20"/>
    <property type="match status" value="1"/>
</dbReference>
<comment type="caution">
    <text evidence="10">The sequence shown here is derived from an EMBL/GenBank/DDBJ whole genome shotgun (WGS) entry which is preliminary data.</text>
</comment>
<dbReference type="GO" id="GO:0046872">
    <property type="term" value="F:metal ion binding"/>
    <property type="evidence" value="ECO:0007669"/>
    <property type="project" value="UniProtKB-KW"/>
</dbReference>
<feature type="binding site" evidence="7">
    <location>
        <position position="184"/>
    </location>
    <ligand>
        <name>Zn(2+)</name>
        <dbReference type="ChEBI" id="CHEBI:29105"/>
        <label>2</label>
    </ligand>
</feature>
<keyword evidence="10" id="KW-0121">Carboxypeptidase</keyword>
<keyword evidence="11" id="KW-1185">Reference proteome</keyword>
<evidence type="ECO:0000256" key="3">
    <source>
        <dbReference type="ARBA" id="ARBA00022723"/>
    </source>
</evidence>
<dbReference type="FunFam" id="3.40.630.10:FF:000027">
    <property type="entry name" value="N-fatty-acyl-amino acid synthase/hydrolase PM20D1"/>
    <property type="match status" value="1"/>
</dbReference>
<dbReference type="EMBL" id="JANVFU010000005">
    <property type="protein sequence ID" value="KAJ3745620.1"/>
    <property type="molecule type" value="Genomic_DNA"/>
</dbReference>
<dbReference type="InterPro" id="IPR001261">
    <property type="entry name" value="ArgE/DapE_CS"/>
</dbReference>
<evidence type="ECO:0000256" key="7">
    <source>
        <dbReference type="PIRSR" id="PIRSR037217-2"/>
    </source>
</evidence>
<dbReference type="GO" id="GO:0000328">
    <property type="term" value="C:fungal-type vacuole lumen"/>
    <property type="evidence" value="ECO:0007669"/>
    <property type="project" value="TreeGrafter"/>
</dbReference>
<evidence type="ECO:0000256" key="5">
    <source>
        <dbReference type="ARBA" id="ARBA00022833"/>
    </source>
</evidence>
<keyword evidence="8" id="KW-1133">Transmembrane helix</keyword>
<feature type="binding site" evidence="7">
    <location>
        <position position="282"/>
    </location>
    <ligand>
        <name>Zn(2+)</name>
        <dbReference type="ChEBI" id="CHEBI:29105"/>
        <label>2</label>
    </ligand>
</feature>
<evidence type="ECO:0000259" key="9">
    <source>
        <dbReference type="Pfam" id="PF07687"/>
    </source>
</evidence>
<dbReference type="AlphaFoldDB" id="A0A9W8TYZ8"/>
<feature type="binding site" evidence="7">
    <location>
        <position position="574"/>
    </location>
    <ligand>
        <name>Zn(2+)</name>
        <dbReference type="ChEBI" id="CHEBI:29105"/>
        <label>1</label>
    </ligand>
</feature>
<dbReference type="Proteomes" id="UP001142393">
    <property type="component" value="Unassembled WGS sequence"/>
</dbReference>
<keyword evidence="3 7" id="KW-0479">Metal-binding</keyword>
<comment type="similarity">
    <text evidence="1">Belongs to the peptidase M20A family.</text>
</comment>
<evidence type="ECO:0000313" key="10">
    <source>
        <dbReference type="EMBL" id="KAJ3745620.1"/>
    </source>
</evidence>
<evidence type="ECO:0000256" key="1">
    <source>
        <dbReference type="ARBA" id="ARBA00006247"/>
    </source>
</evidence>
<protein>
    <submittedName>
        <fullName evidence="10">Carboxypeptidase S</fullName>
    </submittedName>
</protein>
<reference evidence="10 11" key="1">
    <citation type="journal article" date="2023" name="Proc. Natl. Acad. Sci. U.S.A.">
        <title>A global phylogenomic analysis of the shiitake genus Lentinula.</title>
        <authorList>
            <person name="Sierra-Patev S."/>
            <person name="Min B."/>
            <person name="Naranjo-Ortiz M."/>
            <person name="Looney B."/>
            <person name="Konkel Z."/>
            <person name="Slot J.C."/>
            <person name="Sakamoto Y."/>
            <person name="Steenwyk J.L."/>
            <person name="Rokas A."/>
            <person name="Carro J."/>
            <person name="Camarero S."/>
            <person name="Ferreira P."/>
            <person name="Molpeceres G."/>
            <person name="Ruiz-Duenas F.J."/>
            <person name="Serrano A."/>
            <person name="Henrissat B."/>
            <person name="Drula E."/>
            <person name="Hughes K.W."/>
            <person name="Mata J.L."/>
            <person name="Ishikawa N.K."/>
            <person name="Vargas-Isla R."/>
            <person name="Ushijima S."/>
            <person name="Smith C.A."/>
            <person name="Donoghue J."/>
            <person name="Ahrendt S."/>
            <person name="Andreopoulos W."/>
            <person name="He G."/>
            <person name="LaButti K."/>
            <person name="Lipzen A."/>
            <person name="Ng V."/>
            <person name="Riley R."/>
            <person name="Sandor L."/>
            <person name="Barry K."/>
            <person name="Martinez A.T."/>
            <person name="Xiao Y."/>
            <person name="Gibbons J.G."/>
            <person name="Terashima K."/>
            <person name="Grigoriev I.V."/>
            <person name="Hibbett D."/>
        </authorList>
    </citation>
    <scope>NUCLEOTIDE SEQUENCE [LARGE SCALE GENOMIC DNA]</scope>
    <source>
        <strain evidence="10 11">TFB7810</strain>
    </source>
</reference>
<feature type="binding site" evidence="7">
    <location>
        <position position="254"/>
    </location>
    <ligand>
        <name>Zn(2+)</name>
        <dbReference type="ChEBI" id="CHEBI:29105"/>
        <label>1</label>
    </ligand>
</feature>
<dbReference type="InterPro" id="IPR011650">
    <property type="entry name" value="Peptidase_M20_dimer"/>
</dbReference>
<accession>A0A9W8TYZ8</accession>
<dbReference type="InterPro" id="IPR047177">
    <property type="entry name" value="Pept_M20A"/>
</dbReference>
<dbReference type="SUPFAM" id="SSF53187">
    <property type="entry name" value="Zn-dependent exopeptidases"/>
    <property type="match status" value="1"/>
</dbReference>
<feature type="binding site" evidence="7">
    <location>
        <position position="219"/>
    </location>
    <ligand>
        <name>Zn(2+)</name>
        <dbReference type="ChEBI" id="CHEBI:29105"/>
        <label>1</label>
    </ligand>
</feature>
<feature type="active site" evidence="6">
    <location>
        <position position="186"/>
    </location>
</feature>
<proteinExistence type="inferred from homology"/>
<sequence length="605" mass="67026">MPVSIQAGKTRILPVSTLCSPVSPPTARKKRVYHFIGLLLIAVVVVNHCQLTRFNSLVKNCKEFLFSNDYNHNNEKLCSQYDVLVPKNPLWKIVGEGIGTEEFKGRAVDWLAGAIQVPTESYDNLGPIGEDPRWETFKQFHEYLFKAFPLVHSTLSLTKVNTYGLLYEWKGTDSSLKPVLLAAHQDVVPVEPRTAADWTYPPYSGHFDGTRIWGRGASDDKSGLIGLMSAIEILLEGDFKPERTFVLAFGCDEEASSRFGAQQLAKAMLGIYGRNAFAFIVDEGGDISEHYGTVFATPGVTEKGYLDLRIDVTSPGGHSSIPPNHTTIGILSRLLVEFENNPFPVEMSTDSVFYETLQCYAGYGTTMPSDLRKAIVRSVYSKKALKRLGDILFENPANVALVGTTQAIDLIQGGVKSNALPEQAYAVVNHRISTRSTVLEVIKHDTDMLKSLAYEFNLTFISFGETISDVHAPSAYGSLVLSDAFMINNSLAPAPITPTFGHRARPYELLSGTIQATYNSHRGLELESHHVVVAPGMPTGNTDTRRYWDLSDGQILRYNHRNSLAFKDVAGGMHTIDENLPVEAFLEMIWFFTTLILNSDESRNL</sequence>